<feature type="region of interest" description="Disordered" evidence="1">
    <location>
        <begin position="173"/>
        <end position="293"/>
    </location>
</feature>
<name>A0ABN9SUU3_9DINO</name>
<organism evidence="2 3">
    <name type="scientific">Prorocentrum cordatum</name>
    <dbReference type="NCBI Taxonomy" id="2364126"/>
    <lineage>
        <taxon>Eukaryota</taxon>
        <taxon>Sar</taxon>
        <taxon>Alveolata</taxon>
        <taxon>Dinophyceae</taxon>
        <taxon>Prorocentrales</taxon>
        <taxon>Prorocentraceae</taxon>
        <taxon>Prorocentrum</taxon>
    </lineage>
</organism>
<protein>
    <submittedName>
        <fullName evidence="2">Uncharacterized protein</fullName>
    </submittedName>
</protein>
<accession>A0ABN9SUU3</accession>
<feature type="compositionally biased region" description="Low complexity" evidence="1">
    <location>
        <begin position="253"/>
        <end position="267"/>
    </location>
</feature>
<feature type="compositionally biased region" description="Basic residues" evidence="1">
    <location>
        <begin position="199"/>
        <end position="210"/>
    </location>
</feature>
<feature type="compositionally biased region" description="Basic residues" evidence="1">
    <location>
        <begin position="178"/>
        <end position="189"/>
    </location>
</feature>
<gene>
    <name evidence="2" type="ORF">PCOR1329_LOCUS32785</name>
</gene>
<proteinExistence type="predicted"/>
<comment type="caution">
    <text evidence="2">The sequence shown here is derived from an EMBL/GenBank/DDBJ whole genome shotgun (WGS) entry which is preliminary data.</text>
</comment>
<evidence type="ECO:0000313" key="3">
    <source>
        <dbReference type="Proteomes" id="UP001189429"/>
    </source>
</evidence>
<evidence type="ECO:0000256" key="1">
    <source>
        <dbReference type="SAM" id="MobiDB-lite"/>
    </source>
</evidence>
<dbReference type="EMBL" id="CAUYUJ010013447">
    <property type="protein sequence ID" value="CAK0836211.1"/>
    <property type="molecule type" value="Genomic_DNA"/>
</dbReference>
<reference evidence="2" key="1">
    <citation type="submission" date="2023-10" db="EMBL/GenBank/DDBJ databases">
        <authorList>
            <person name="Chen Y."/>
            <person name="Shah S."/>
            <person name="Dougan E. K."/>
            <person name="Thang M."/>
            <person name="Chan C."/>
        </authorList>
    </citation>
    <scope>NUCLEOTIDE SEQUENCE [LARGE SCALE GENOMIC DNA]</scope>
</reference>
<keyword evidence="3" id="KW-1185">Reference proteome</keyword>
<evidence type="ECO:0000313" key="2">
    <source>
        <dbReference type="EMBL" id="CAK0836211.1"/>
    </source>
</evidence>
<sequence>MAPRLAPLAWLLPAARRRGWLQALAVGVTPSLNRRSMAAVLLTVAACYRAWSRGPRLPGVVFPAVSELGVDLPQRRMYQFGFVSCGALLSASVAIFTELLAPHLLQAAAEPIPGEDLGAGGQARICGLGGGALDLNGQVGKLKTQEGSGGRWRVELPSGAVKAVPPQNLVAHKPERAGRRRAGGRHPRARALPAELRPLGRRRPLHGGRRAAREGLRGPLRGGRAEGRAPARPPEGGGGGEGPPRHPELLQHGAVPAPAGPAGVPRGRPSRERHDCRGRRVARGGPRGAECHGRGAVGHHPAFRRVLLHVRLRHVRRRRLAAARGLEEAPAPGAVLLAGLALRMPRPCLPPLPPPACSPSSRRGFHLELGSNSSSFAQGRIDVHSQALIRGL</sequence>
<dbReference type="Proteomes" id="UP001189429">
    <property type="component" value="Unassembled WGS sequence"/>
</dbReference>